<dbReference type="PRINTS" id="PR01806">
    <property type="entry name" value="VIRFACTRMVIN"/>
</dbReference>
<evidence type="ECO:0000256" key="6">
    <source>
        <dbReference type="ARBA" id="ARBA00022989"/>
    </source>
</evidence>
<evidence type="ECO:0008006" key="13">
    <source>
        <dbReference type="Google" id="ProtNLM"/>
    </source>
</evidence>
<keyword evidence="3 10" id="KW-0812">Transmembrane</keyword>
<keyword evidence="12" id="KW-1185">Reference proteome</keyword>
<evidence type="ECO:0000256" key="7">
    <source>
        <dbReference type="ARBA" id="ARBA00023136"/>
    </source>
</evidence>
<feature type="transmembrane region" description="Helical" evidence="10">
    <location>
        <begin position="345"/>
        <end position="367"/>
    </location>
</feature>
<evidence type="ECO:0000256" key="1">
    <source>
        <dbReference type="ARBA" id="ARBA00004651"/>
    </source>
</evidence>
<dbReference type="Proteomes" id="UP000678281">
    <property type="component" value="Unassembled WGS sequence"/>
</dbReference>
<feature type="transmembrane region" description="Helical" evidence="10">
    <location>
        <begin position="266"/>
        <end position="287"/>
    </location>
</feature>
<feature type="transmembrane region" description="Helical" evidence="10">
    <location>
        <begin position="307"/>
        <end position="325"/>
    </location>
</feature>
<gene>
    <name evidence="11" type="ORF">KD146_13910</name>
</gene>
<feature type="transmembrane region" description="Helical" evidence="10">
    <location>
        <begin position="152"/>
        <end position="173"/>
    </location>
</feature>
<dbReference type="AlphaFoldDB" id="A0A942E7Q7"/>
<feature type="transmembrane region" description="Helical" evidence="10">
    <location>
        <begin position="123"/>
        <end position="145"/>
    </location>
</feature>
<dbReference type="PANTHER" id="PTHR47019">
    <property type="entry name" value="LIPID II FLIPPASE MURJ"/>
    <property type="match status" value="1"/>
</dbReference>
<dbReference type="InterPro" id="IPR004268">
    <property type="entry name" value="MurJ"/>
</dbReference>
<protein>
    <recommendedName>
        <fullName evidence="13">Virulence factor MviN</fullName>
    </recommendedName>
</protein>
<reference evidence="11" key="1">
    <citation type="submission" date="2021-04" db="EMBL/GenBank/DDBJ databases">
        <title>Devosia litorisediminis sp. nov., isolated from a sand dune.</title>
        <authorList>
            <person name="Park S."/>
            <person name="Yoon J.-H."/>
        </authorList>
    </citation>
    <scope>NUCLEOTIDE SEQUENCE</scope>
    <source>
        <strain evidence="11">BSSL-BM10</strain>
    </source>
</reference>
<evidence type="ECO:0000256" key="2">
    <source>
        <dbReference type="ARBA" id="ARBA00022475"/>
    </source>
</evidence>
<evidence type="ECO:0000256" key="9">
    <source>
        <dbReference type="ARBA" id="ARBA00061532"/>
    </source>
</evidence>
<dbReference type="RefSeq" id="WP_212659425.1">
    <property type="nucleotide sequence ID" value="NZ_JAGXTP010000002.1"/>
</dbReference>
<dbReference type="GO" id="GO:0009252">
    <property type="term" value="P:peptidoglycan biosynthetic process"/>
    <property type="evidence" value="ECO:0007669"/>
    <property type="project" value="UniProtKB-KW"/>
</dbReference>
<feature type="transmembrane region" description="Helical" evidence="10">
    <location>
        <begin position="440"/>
        <end position="457"/>
    </location>
</feature>
<dbReference type="GO" id="GO:0005886">
    <property type="term" value="C:plasma membrane"/>
    <property type="evidence" value="ECO:0007669"/>
    <property type="project" value="UniProtKB-SubCell"/>
</dbReference>
<evidence type="ECO:0000256" key="3">
    <source>
        <dbReference type="ARBA" id="ARBA00022692"/>
    </source>
</evidence>
<dbReference type="PANTHER" id="PTHR47019:SF1">
    <property type="entry name" value="LIPID II FLIPPASE MURJ"/>
    <property type="match status" value="1"/>
</dbReference>
<dbReference type="GO" id="GO:0008360">
    <property type="term" value="P:regulation of cell shape"/>
    <property type="evidence" value="ECO:0007669"/>
    <property type="project" value="UniProtKB-KW"/>
</dbReference>
<comment type="caution">
    <text evidence="11">The sequence shown here is derived from an EMBL/GenBank/DDBJ whole genome shotgun (WGS) entry which is preliminary data.</text>
</comment>
<dbReference type="GO" id="GO:0015648">
    <property type="term" value="F:lipid-linked peptidoglycan transporter activity"/>
    <property type="evidence" value="ECO:0007669"/>
    <property type="project" value="TreeGrafter"/>
</dbReference>
<accession>A0A942E7Q7</accession>
<keyword evidence="2" id="KW-1003">Cell membrane</keyword>
<name>A0A942E7Q7_9HYPH</name>
<feature type="transmembrane region" description="Helical" evidence="10">
    <location>
        <begin position="41"/>
        <end position="66"/>
    </location>
</feature>
<feature type="transmembrane region" description="Helical" evidence="10">
    <location>
        <begin position="374"/>
        <end position="395"/>
    </location>
</feature>
<keyword evidence="6 10" id="KW-1133">Transmembrane helix</keyword>
<evidence type="ECO:0000313" key="12">
    <source>
        <dbReference type="Proteomes" id="UP000678281"/>
    </source>
</evidence>
<evidence type="ECO:0000256" key="4">
    <source>
        <dbReference type="ARBA" id="ARBA00022960"/>
    </source>
</evidence>
<comment type="function">
    <text evidence="8">Involved in peptidoglycan biosynthesis. Transports lipid-linked peptidoglycan precursors from the inner to the outer leaflet of the cytoplasmic membrane.</text>
</comment>
<keyword evidence="7 10" id="KW-0472">Membrane</keyword>
<feature type="transmembrane region" description="Helical" evidence="10">
    <location>
        <begin position="78"/>
        <end position="111"/>
    </location>
</feature>
<sequence>MKSLVSASVVLSLTLLLGRLSGFVREIQLGATFGLSRDGDLAIVMLTTPDLLVNLLLAGGLSAALVPEFARLDAYGRARVLGVTSVLVLALFGTIGIVLAFFPTLLLLAFAPGYAGTPSSAYALPYAIAAMAIPLAGLTGVTSALLNSQHRFFVAGTGTLVFNLTIILVLFLWPSDKQSLLVLAGGLALAALLRYFSQAVAALPHMNWAGVPDRSTDYRRLVFRFIQALGAATIVLFVPVILRALISLNGEGNIAAFNFATKLVELPLGIAITTISTVAFPALSRAFGANNGAEQLRIYESGIQRALLLALCITIPGIWFSYPLVELIFGRGRIGPSELSLISDLARMGFLTLPLIAVSSMGTTLLNARGQTGLLLKVTLASVCVVPLAALPGIWNADARFVMAALPVFHLVQAIALVLATQQPVFAGWYGAWRGLFRPALAAATATTVCAMLASVAGTDSAIVGASLALAAMLAAVVASHGNPLRTRTP</sequence>
<feature type="transmembrane region" description="Helical" evidence="10">
    <location>
        <begin position="179"/>
        <end position="196"/>
    </location>
</feature>
<evidence type="ECO:0000256" key="5">
    <source>
        <dbReference type="ARBA" id="ARBA00022984"/>
    </source>
</evidence>
<feature type="transmembrane region" description="Helical" evidence="10">
    <location>
        <begin position="463"/>
        <end position="482"/>
    </location>
</feature>
<dbReference type="InterPro" id="IPR051050">
    <property type="entry name" value="Lipid_II_flippase_MurJ/MviN"/>
</dbReference>
<keyword evidence="5" id="KW-0573">Peptidoglycan synthesis</keyword>
<evidence type="ECO:0000256" key="10">
    <source>
        <dbReference type="SAM" id="Phobius"/>
    </source>
</evidence>
<evidence type="ECO:0000313" key="11">
    <source>
        <dbReference type="EMBL" id="MBS3849793.1"/>
    </source>
</evidence>
<comment type="subcellular location">
    <subcellularLocation>
        <location evidence="1">Cell membrane</location>
        <topology evidence="1">Multi-pass membrane protein</topology>
    </subcellularLocation>
</comment>
<dbReference type="EMBL" id="JAGXTP010000002">
    <property type="protein sequence ID" value="MBS3849793.1"/>
    <property type="molecule type" value="Genomic_DNA"/>
</dbReference>
<evidence type="ECO:0000256" key="8">
    <source>
        <dbReference type="ARBA" id="ARBA00060041"/>
    </source>
</evidence>
<dbReference type="GO" id="GO:0034204">
    <property type="term" value="P:lipid translocation"/>
    <property type="evidence" value="ECO:0007669"/>
    <property type="project" value="TreeGrafter"/>
</dbReference>
<proteinExistence type="inferred from homology"/>
<keyword evidence="4" id="KW-0133">Cell shape</keyword>
<comment type="similarity">
    <text evidence="9">Belongs to the MurJ/MviN family.</text>
</comment>
<feature type="transmembrane region" description="Helical" evidence="10">
    <location>
        <begin position="221"/>
        <end position="246"/>
    </location>
</feature>
<organism evidence="11 12">
    <name type="scientific">Devosia litorisediminis</name>
    <dbReference type="NCBI Taxonomy" id="2829817"/>
    <lineage>
        <taxon>Bacteria</taxon>
        <taxon>Pseudomonadati</taxon>
        <taxon>Pseudomonadota</taxon>
        <taxon>Alphaproteobacteria</taxon>
        <taxon>Hyphomicrobiales</taxon>
        <taxon>Devosiaceae</taxon>
        <taxon>Devosia</taxon>
    </lineage>
</organism>
<dbReference type="Pfam" id="PF03023">
    <property type="entry name" value="MurJ"/>
    <property type="match status" value="1"/>
</dbReference>